<dbReference type="InterPro" id="IPR026180">
    <property type="entry name" value="NSL1"/>
</dbReference>
<reference evidence="4" key="3">
    <citation type="submission" date="2021-02" db="UniProtKB">
        <authorList>
            <consortium name="EnsemblMetazoa"/>
        </authorList>
    </citation>
    <scope>IDENTIFICATION</scope>
    <source>
        <strain evidence="4">USDA</strain>
    </source>
</reference>
<feature type="domain" description="PEHE" evidence="2">
    <location>
        <begin position="658"/>
        <end position="892"/>
    </location>
</feature>
<dbReference type="GO" id="GO:0035035">
    <property type="term" value="F:histone acetyltransferase binding"/>
    <property type="evidence" value="ECO:0007669"/>
    <property type="project" value="TreeGrafter"/>
</dbReference>
<accession>E0VMQ6</accession>
<dbReference type="InterPro" id="IPR029332">
    <property type="entry name" value="PEHE_dom"/>
</dbReference>
<dbReference type="HOGENOM" id="CLU_303781_0_0_1"/>
<dbReference type="Proteomes" id="UP000009046">
    <property type="component" value="Unassembled WGS sequence"/>
</dbReference>
<feature type="region of interest" description="Disordered" evidence="1">
    <location>
        <begin position="442"/>
        <end position="467"/>
    </location>
</feature>
<feature type="compositionally biased region" description="Low complexity" evidence="1">
    <location>
        <begin position="951"/>
        <end position="960"/>
    </location>
</feature>
<dbReference type="EnsemblMetazoa" id="PHUM317340-RA">
    <property type="protein sequence ID" value="PHUM317340-PA"/>
    <property type="gene ID" value="PHUM317340"/>
</dbReference>
<dbReference type="eggNOG" id="ENOG502QYK7">
    <property type="taxonomic scope" value="Eukaryota"/>
</dbReference>
<keyword evidence="5" id="KW-1185">Reference proteome</keyword>
<dbReference type="GeneID" id="8236050"/>
<dbReference type="PANTHER" id="PTHR22443:SF18">
    <property type="entry name" value="NON-SPECIFIC LETHAL 1, ISOFORM M"/>
    <property type="match status" value="1"/>
</dbReference>
<feature type="compositionally biased region" description="Basic and acidic residues" evidence="1">
    <location>
        <begin position="743"/>
        <end position="764"/>
    </location>
</feature>
<dbReference type="SMART" id="SM01300">
    <property type="entry name" value="PEHE"/>
    <property type="match status" value="1"/>
</dbReference>
<dbReference type="InParanoid" id="E0VMQ6"/>
<evidence type="ECO:0000256" key="1">
    <source>
        <dbReference type="SAM" id="MobiDB-lite"/>
    </source>
</evidence>
<dbReference type="OrthoDB" id="6022640at2759"/>
<dbReference type="FunCoup" id="E0VMQ6">
    <property type="interactions" value="218"/>
</dbReference>
<evidence type="ECO:0000313" key="3">
    <source>
        <dbReference type="EMBL" id="EEB14662.1"/>
    </source>
</evidence>
<dbReference type="EMBL" id="DS235322">
    <property type="protein sequence ID" value="EEB14662.1"/>
    <property type="molecule type" value="Genomic_DNA"/>
</dbReference>
<feature type="region of interest" description="Disordered" evidence="1">
    <location>
        <begin position="700"/>
        <end position="766"/>
    </location>
</feature>
<dbReference type="EMBL" id="AAZO01003688">
    <property type="status" value="NOT_ANNOTATED_CDS"/>
    <property type="molecule type" value="Genomic_DNA"/>
</dbReference>
<dbReference type="AlphaFoldDB" id="E0VMQ6"/>
<dbReference type="CTD" id="8236050"/>
<dbReference type="EMBL" id="AAZO01003689">
    <property type="status" value="NOT_ANNOTATED_CDS"/>
    <property type="molecule type" value="Genomic_DNA"/>
</dbReference>
<feature type="region of interest" description="Disordered" evidence="1">
    <location>
        <begin position="810"/>
        <end position="899"/>
    </location>
</feature>
<dbReference type="GO" id="GO:0044545">
    <property type="term" value="C:NSL complex"/>
    <property type="evidence" value="ECO:0007669"/>
    <property type="project" value="TreeGrafter"/>
</dbReference>
<dbReference type="EMBL" id="AAZO01003687">
    <property type="status" value="NOT_ANNOTATED_CDS"/>
    <property type="molecule type" value="Genomic_DNA"/>
</dbReference>
<dbReference type="RefSeq" id="XP_002427400.1">
    <property type="nucleotide sequence ID" value="XM_002427355.1"/>
</dbReference>
<organism>
    <name type="scientific">Pediculus humanus subsp. corporis</name>
    <name type="common">Body louse</name>
    <dbReference type="NCBI Taxonomy" id="121224"/>
    <lineage>
        <taxon>Eukaryota</taxon>
        <taxon>Metazoa</taxon>
        <taxon>Ecdysozoa</taxon>
        <taxon>Arthropoda</taxon>
        <taxon>Hexapoda</taxon>
        <taxon>Insecta</taxon>
        <taxon>Pterygota</taxon>
        <taxon>Neoptera</taxon>
        <taxon>Paraneoptera</taxon>
        <taxon>Psocodea</taxon>
        <taxon>Troctomorpha</taxon>
        <taxon>Phthiraptera</taxon>
        <taxon>Anoplura</taxon>
        <taxon>Pediculidae</taxon>
        <taxon>Pediculus</taxon>
    </lineage>
</organism>
<name>E0VMQ6_PEDHC</name>
<sequence>MGVSILASWRHPNVVVMAPALTEAGQSRNFKPSSSSTFKNLNDSCLISSAILFSNTEHSDFLKLLPLKIKENQTVNGFLKKFDVKICKSPESQNKGNGVLKKHAVKASDINWNLLNNKTEEITVENLRMYNSAPMGDQYEKMGLLKSSTPNSLLDEQGEFMGFLKTVNQNAETNNFMKEKSLSNDMDQLFKNFTSAIACTDLSPGDFPPPNVEELLQVIKNMENTCESSDTALDAPTDSVEPEGMFPLSGTDLASFERELLDDMMTNFDENLPDSGLDMKESLTKEKLDDVNKRQFEIERKCERLLRRLKKLQARCVGKHAGEELTGLFEHVHHLTRQEFQGALSLKNDEQKDNRNKGVTELALSTLVNRLSISSLNQASGLTKGNRALWRWSQDRAEVASRWTWLQAQISDLEYKIRQHTEYHRQIRAGKGPVVLVDEDTQRAQQQRTTPPVSVNGYRGSLPGNVSVGSKQNDETLNGTIPFPNNNNINNNNNNNNCDSMSACRTRPFDKSAYRKRKLLRTNGLHLISKKAARPSSIRCECRPPLSCALCTGRADPTRPVRFEPFNVAEKIASVDFSFHPVLSFPSDTSLTVHLDAIMRLHEWQVKANRYNVKLKFNKYTTNKDKDSSLEKRQRLKKKLKLSEHKNLRKIRKQTPTLLSPKLNKKWSANQRKRRDLTNTENLPLSLLKFKKIRKHSLRSNLDGDSEEDGEMSVKIVSGDRDGRSSRRGASPESSFPGPFLSSKDKNDKRERDRSEDGRKRREDDSYDIDNIVIPYSMAAVKKRHSRCEESEKKKFMSYIKLPFAIRSRANRRTDSRAESSGANTPDRLSPLNPDHPETGSTMSPLTTPPSTPLSVLDEQYQSCNVRRRTTSSSRLSLREKLERASTDKDREDRCSTSDLEDEVLPYEPRIYPLSDKVYKEMIKGMPQDHATFMSIQHSPPKTFVDHRTPESPSTSSTISAVEEDPNDPEWTVVNGRDVKEDVDCRTRSKR</sequence>
<reference evidence="3" key="2">
    <citation type="submission" date="2007-04" db="EMBL/GenBank/DDBJ databases">
        <title>The genome of the human body louse.</title>
        <authorList>
            <consortium name="The Human Body Louse Genome Consortium"/>
            <person name="Kirkness E."/>
            <person name="Walenz B."/>
            <person name="Hass B."/>
            <person name="Bruggner R."/>
            <person name="Strausberg R."/>
        </authorList>
    </citation>
    <scope>NUCLEOTIDE SEQUENCE</scope>
    <source>
        <strain evidence="3">USDA</strain>
    </source>
</reference>
<feature type="compositionally biased region" description="Basic and acidic residues" evidence="1">
    <location>
        <begin position="877"/>
        <end position="896"/>
    </location>
</feature>
<dbReference type="STRING" id="121224.E0VMQ6"/>
<feature type="region of interest" description="Disordered" evidence="1">
    <location>
        <begin position="639"/>
        <end position="680"/>
    </location>
</feature>
<evidence type="ECO:0000313" key="4">
    <source>
        <dbReference type="EnsemblMetazoa" id="PHUM317340-PA"/>
    </source>
</evidence>
<dbReference type="EMBL" id="AAZO01003686">
    <property type="status" value="NOT_ANNOTATED_CDS"/>
    <property type="molecule type" value="Genomic_DNA"/>
</dbReference>
<evidence type="ECO:0000259" key="2">
    <source>
        <dbReference type="SMART" id="SM01300"/>
    </source>
</evidence>
<dbReference type="VEuPathDB" id="VectorBase:PHUM317340"/>
<dbReference type="KEGG" id="phu:Phum_PHUM317340"/>
<dbReference type="PANTHER" id="PTHR22443">
    <property type="entry name" value="NON-SPECIFIC LETHAL 1, ISOFORM M"/>
    <property type="match status" value="1"/>
</dbReference>
<feature type="region of interest" description="Disordered" evidence="1">
    <location>
        <begin position="940"/>
        <end position="973"/>
    </location>
</feature>
<dbReference type="OMA" id="AEAQFDS"/>
<evidence type="ECO:0000313" key="5">
    <source>
        <dbReference type="Proteomes" id="UP000009046"/>
    </source>
</evidence>
<protein>
    <recommendedName>
        <fullName evidence="2">PEHE domain-containing protein</fullName>
    </recommendedName>
</protein>
<proteinExistence type="predicted"/>
<reference evidence="3" key="1">
    <citation type="submission" date="2007-04" db="EMBL/GenBank/DDBJ databases">
        <title>Annotation of Pediculus humanus corporis strain USDA.</title>
        <authorList>
            <person name="Kirkness E."/>
            <person name="Hannick L."/>
            <person name="Hass B."/>
            <person name="Bruggner R."/>
            <person name="Lawson D."/>
            <person name="Bidwell S."/>
            <person name="Joardar V."/>
            <person name="Caler E."/>
            <person name="Walenz B."/>
            <person name="Inman J."/>
            <person name="Schobel S."/>
            <person name="Galinsky K."/>
            <person name="Amedeo P."/>
            <person name="Strausberg R."/>
        </authorList>
    </citation>
    <scope>NUCLEOTIDE SEQUENCE</scope>
    <source>
        <strain evidence="3">USDA</strain>
    </source>
</reference>
<gene>
    <name evidence="4" type="primary">8236050</name>
    <name evidence="3" type="ORF">Phum_PHUM317340</name>
</gene>